<comment type="caution">
    <text evidence="2">The sequence shown here is derived from an EMBL/GenBank/DDBJ whole genome shotgun (WGS) entry which is preliminary data.</text>
</comment>
<accession>A0AAP0PHA8</accession>
<reference evidence="2 3" key="1">
    <citation type="submission" date="2024-01" db="EMBL/GenBank/DDBJ databases">
        <title>Genome assemblies of Stephania.</title>
        <authorList>
            <person name="Yang L."/>
        </authorList>
    </citation>
    <scope>NUCLEOTIDE SEQUENCE [LARGE SCALE GENOMIC DNA]</scope>
    <source>
        <strain evidence="2">QJT</strain>
        <tissue evidence="2">Leaf</tissue>
    </source>
</reference>
<gene>
    <name evidence="2" type="ORF">Sjap_004781</name>
</gene>
<keyword evidence="3" id="KW-1185">Reference proteome</keyword>
<evidence type="ECO:0000256" key="1">
    <source>
        <dbReference type="SAM" id="MobiDB-lite"/>
    </source>
</evidence>
<feature type="region of interest" description="Disordered" evidence="1">
    <location>
        <begin position="35"/>
        <end position="56"/>
    </location>
</feature>
<name>A0AAP0PHA8_9MAGN</name>
<dbReference type="AlphaFoldDB" id="A0AAP0PHA8"/>
<evidence type="ECO:0000313" key="2">
    <source>
        <dbReference type="EMBL" id="KAK9144878.1"/>
    </source>
</evidence>
<dbReference type="Proteomes" id="UP001417504">
    <property type="component" value="Unassembled WGS sequence"/>
</dbReference>
<sequence>MLTKRKGWLSVIPLMVFTPPPRPAKVKVSLALERCRGGRSGNRGASAPPPKSIGVQ</sequence>
<protein>
    <submittedName>
        <fullName evidence="2">Uncharacterized protein</fullName>
    </submittedName>
</protein>
<feature type="compositionally biased region" description="Pro residues" evidence="1">
    <location>
        <begin position="47"/>
        <end position="56"/>
    </location>
</feature>
<organism evidence="2 3">
    <name type="scientific">Stephania japonica</name>
    <dbReference type="NCBI Taxonomy" id="461633"/>
    <lineage>
        <taxon>Eukaryota</taxon>
        <taxon>Viridiplantae</taxon>
        <taxon>Streptophyta</taxon>
        <taxon>Embryophyta</taxon>
        <taxon>Tracheophyta</taxon>
        <taxon>Spermatophyta</taxon>
        <taxon>Magnoliopsida</taxon>
        <taxon>Ranunculales</taxon>
        <taxon>Menispermaceae</taxon>
        <taxon>Menispermoideae</taxon>
        <taxon>Cissampelideae</taxon>
        <taxon>Stephania</taxon>
    </lineage>
</organism>
<evidence type="ECO:0000313" key="3">
    <source>
        <dbReference type="Proteomes" id="UP001417504"/>
    </source>
</evidence>
<dbReference type="EMBL" id="JBBNAE010000002">
    <property type="protein sequence ID" value="KAK9144878.1"/>
    <property type="molecule type" value="Genomic_DNA"/>
</dbReference>
<proteinExistence type="predicted"/>